<dbReference type="GO" id="GO:0008270">
    <property type="term" value="F:zinc ion binding"/>
    <property type="evidence" value="ECO:0007669"/>
    <property type="project" value="UniProtKB-KW"/>
</dbReference>
<evidence type="ECO:0000259" key="7">
    <source>
        <dbReference type="Pfam" id="PF21173"/>
    </source>
</evidence>
<dbReference type="SUPFAM" id="SSF109635">
    <property type="entry name" value="DnaK suppressor protein DksA, alpha-hairpin domain"/>
    <property type="match status" value="1"/>
</dbReference>
<accession>A0A831RIB1</accession>
<feature type="region of interest" description="Disordered" evidence="5">
    <location>
        <begin position="26"/>
        <end position="49"/>
    </location>
</feature>
<feature type="domain" description="DnaK suppressor protein-like N-terminal" evidence="7">
    <location>
        <begin position="8"/>
        <end position="74"/>
    </location>
</feature>
<evidence type="ECO:0000256" key="5">
    <source>
        <dbReference type="SAM" id="MobiDB-lite"/>
    </source>
</evidence>
<dbReference type="PANTHER" id="PTHR33823">
    <property type="entry name" value="RNA POLYMERASE-BINDING TRANSCRIPTION FACTOR DKSA-RELATED"/>
    <property type="match status" value="1"/>
</dbReference>
<dbReference type="PROSITE" id="PS01102">
    <property type="entry name" value="ZF_DKSA_1"/>
    <property type="match status" value="1"/>
</dbReference>
<evidence type="ECO:0000259" key="6">
    <source>
        <dbReference type="Pfam" id="PF01258"/>
    </source>
</evidence>
<proteinExistence type="predicted"/>
<dbReference type="SUPFAM" id="SSF57716">
    <property type="entry name" value="Glucocorticoid receptor-like (DNA-binding domain)"/>
    <property type="match status" value="1"/>
</dbReference>
<evidence type="ECO:0000313" key="8">
    <source>
        <dbReference type="EMBL" id="HEB95727.1"/>
    </source>
</evidence>
<dbReference type="Proteomes" id="UP000886251">
    <property type="component" value="Unassembled WGS sequence"/>
</dbReference>
<protein>
    <submittedName>
        <fullName evidence="8">TraR/DksA family transcriptional regulator</fullName>
    </submittedName>
</protein>
<dbReference type="InterPro" id="IPR048487">
    <property type="entry name" value="DksA-like_N"/>
</dbReference>
<dbReference type="InterPro" id="IPR000962">
    <property type="entry name" value="Znf_DskA_TraR"/>
</dbReference>
<dbReference type="PANTHER" id="PTHR33823:SF4">
    <property type="entry name" value="GENERAL STRESS PROTEIN 16O"/>
    <property type="match status" value="1"/>
</dbReference>
<dbReference type="InterPro" id="IPR020458">
    <property type="entry name" value="Znf_DskA_TraR_CS"/>
</dbReference>
<sequence length="112" mass="12726">MDDYQEIKQQLLRRRDELNRRIQEITAEVRHSDGPLPPDFSEQATERENEEVLDALGEAGRRELSQINRALARIEAGEYGICSGCGEPIPPGRLAVMPTSEYCVHCAEKMDR</sequence>
<dbReference type="Gene3D" id="1.20.120.910">
    <property type="entry name" value="DksA, coiled-coil domain"/>
    <property type="match status" value="1"/>
</dbReference>
<feature type="zinc finger region" description="dksA C4-type" evidence="4">
    <location>
        <begin position="82"/>
        <end position="106"/>
    </location>
</feature>
<dbReference type="EMBL" id="DRKP01000054">
    <property type="protein sequence ID" value="HEB95727.1"/>
    <property type="molecule type" value="Genomic_DNA"/>
</dbReference>
<dbReference type="Pfam" id="PF01258">
    <property type="entry name" value="zf-dskA_traR"/>
    <property type="match status" value="1"/>
</dbReference>
<feature type="domain" description="Zinc finger DksA/TraR C4-type" evidence="6">
    <location>
        <begin position="77"/>
        <end position="110"/>
    </location>
</feature>
<keyword evidence="1" id="KW-0479">Metal-binding</keyword>
<reference evidence="8" key="1">
    <citation type="journal article" date="2020" name="mSystems">
        <title>Genome- and Community-Level Interaction Insights into Carbon Utilization and Element Cycling Functions of Hydrothermarchaeota in Hydrothermal Sediment.</title>
        <authorList>
            <person name="Zhou Z."/>
            <person name="Liu Y."/>
            <person name="Xu W."/>
            <person name="Pan J."/>
            <person name="Luo Z.H."/>
            <person name="Li M."/>
        </authorList>
    </citation>
    <scope>NUCLEOTIDE SEQUENCE [LARGE SCALE GENOMIC DNA]</scope>
    <source>
        <strain evidence="8">HyVt-443</strain>
    </source>
</reference>
<dbReference type="Pfam" id="PF21173">
    <property type="entry name" value="DksA-like_N"/>
    <property type="match status" value="1"/>
</dbReference>
<name>A0A831RIB1_9GAMM</name>
<organism evidence="8">
    <name type="scientific">Sedimenticola thiotaurini</name>
    <dbReference type="NCBI Taxonomy" id="1543721"/>
    <lineage>
        <taxon>Bacteria</taxon>
        <taxon>Pseudomonadati</taxon>
        <taxon>Pseudomonadota</taxon>
        <taxon>Gammaproteobacteria</taxon>
        <taxon>Chromatiales</taxon>
        <taxon>Sedimenticolaceae</taxon>
        <taxon>Sedimenticola</taxon>
    </lineage>
</organism>
<gene>
    <name evidence="8" type="ORF">ENI96_04765</name>
</gene>
<comment type="caution">
    <text evidence="8">The sequence shown here is derived from an EMBL/GenBank/DDBJ whole genome shotgun (WGS) entry which is preliminary data.</text>
</comment>
<evidence type="ECO:0000256" key="4">
    <source>
        <dbReference type="PROSITE-ProRule" id="PRU00510"/>
    </source>
</evidence>
<evidence type="ECO:0000256" key="1">
    <source>
        <dbReference type="ARBA" id="ARBA00022723"/>
    </source>
</evidence>
<keyword evidence="2" id="KW-0863">Zinc-finger</keyword>
<keyword evidence="3" id="KW-0862">Zinc</keyword>
<dbReference type="InterPro" id="IPR037187">
    <property type="entry name" value="DnaK_N"/>
</dbReference>
<evidence type="ECO:0000256" key="2">
    <source>
        <dbReference type="ARBA" id="ARBA00022771"/>
    </source>
</evidence>
<dbReference type="AlphaFoldDB" id="A0A831RIB1"/>
<evidence type="ECO:0000256" key="3">
    <source>
        <dbReference type="ARBA" id="ARBA00022833"/>
    </source>
</evidence>
<dbReference type="PROSITE" id="PS51128">
    <property type="entry name" value="ZF_DKSA_2"/>
    <property type="match status" value="1"/>
</dbReference>